<sequence length="269" mass="27521">MAEATDTQTARTKMDQAIAEVTAQAEAPVAAAADAAPVDAAPVAVKAKPAKAAPAAKTAARAPKAPAAAAKPATATKAKAAPKKAAAKKAAPKKPAKITSVKPAAPRAAKPSTVSQIKDTIMAKTQNTAEEFTAKVKDAVSEAQDRAKVAFEKSTALLGEAGEFTKGNVEAVVESGKILAAGLQGMGKDYVAETKSAFETMTADVKELAAVKSPADFFKLQGEILRRNFDAVVAAGSKHSEAMVKLTNESFAPISNRVSIAIEKVKKAA</sequence>
<feature type="region of interest" description="Disordered" evidence="1">
    <location>
        <begin position="33"/>
        <end position="115"/>
    </location>
</feature>
<evidence type="ECO:0000256" key="1">
    <source>
        <dbReference type="SAM" id="MobiDB-lite"/>
    </source>
</evidence>
<evidence type="ECO:0000259" key="2">
    <source>
        <dbReference type="Pfam" id="PF09361"/>
    </source>
</evidence>
<comment type="caution">
    <text evidence="3">The sequence shown here is derived from an EMBL/GenBank/DDBJ whole genome shotgun (WGS) entry which is preliminary data.</text>
</comment>
<name>A0A918R7W0_9SPHN</name>
<protein>
    <recommendedName>
        <fullName evidence="2">Phasin domain-containing protein</fullName>
    </recommendedName>
</protein>
<accession>A0A918R7W0</accession>
<dbReference type="InterPro" id="IPR010127">
    <property type="entry name" value="Phasin_subfam-1"/>
</dbReference>
<feature type="compositionally biased region" description="Basic residues" evidence="1">
    <location>
        <begin position="80"/>
        <end position="96"/>
    </location>
</feature>
<dbReference type="RefSeq" id="WP_189538855.1">
    <property type="nucleotide sequence ID" value="NZ_BMZD01000001.1"/>
</dbReference>
<dbReference type="EMBL" id="BMZD01000001">
    <property type="protein sequence ID" value="GGZ89302.1"/>
    <property type="molecule type" value="Genomic_DNA"/>
</dbReference>
<dbReference type="NCBIfam" id="TIGR01841">
    <property type="entry name" value="phasin"/>
    <property type="match status" value="1"/>
</dbReference>
<keyword evidence="4" id="KW-1185">Reference proteome</keyword>
<feature type="domain" description="Phasin" evidence="2">
    <location>
        <begin position="163"/>
        <end position="258"/>
    </location>
</feature>
<dbReference type="Proteomes" id="UP000634139">
    <property type="component" value="Unassembled WGS sequence"/>
</dbReference>
<feature type="compositionally biased region" description="Low complexity" evidence="1">
    <location>
        <begin position="33"/>
        <end position="79"/>
    </location>
</feature>
<evidence type="ECO:0000313" key="4">
    <source>
        <dbReference type="Proteomes" id="UP000634139"/>
    </source>
</evidence>
<dbReference type="Pfam" id="PF09361">
    <property type="entry name" value="Phasin_2"/>
    <property type="match status" value="1"/>
</dbReference>
<evidence type="ECO:0000313" key="3">
    <source>
        <dbReference type="EMBL" id="GGZ89302.1"/>
    </source>
</evidence>
<proteinExistence type="predicted"/>
<reference evidence="3" key="1">
    <citation type="journal article" date="2014" name="Int. J. Syst. Evol. Microbiol.">
        <title>Complete genome sequence of Corynebacterium casei LMG S-19264T (=DSM 44701T), isolated from a smear-ripened cheese.</title>
        <authorList>
            <consortium name="US DOE Joint Genome Institute (JGI-PGF)"/>
            <person name="Walter F."/>
            <person name="Albersmeier A."/>
            <person name="Kalinowski J."/>
            <person name="Ruckert C."/>
        </authorList>
    </citation>
    <scope>NUCLEOTIDE SEQUENCE</scope>
    <source>
        <strain evidence="3">KCTC 32422</strain>
    </source>
</reference>
<dbReference type="InterPro" id="IPR018968">
    <property type="entry name" value="Phasin"/>
</dbReference>
<gene>
    <name evidence="3" type="ORF">GCM10011617_05530</name>
</gene>
<organism evidence="3 4">
    <name type="scientific">Novosphingobium arvoryzae</name>
    <dbReference type="NCBI Taxonomy" id="1256514"/>
    <lineage>
        <taxon>Bacteria</taxon>
        <taxon>Pseudomonadati</taxon>
        <taxon>Pseudomonadota</taxon>
        <taxon>Alphaproteobacteria</taxon>
        <taxon>Sphingomonadales</taxon>
        <taxon>Sphingomonadaceae</taxon>
        <taxon>Novosphingobium</taxon>
    </lineage>
</organism>
<reference evidence="3" key="2">
    <citation type="submission" date="2020-09" db="EMBL/GenBank/DDBJ databases">
        <authorList>
            <person name="Sun Q."/>
            <person name="Kim S."/>
        </authorList>
    </citation>
    <scope>NUCLEOTIDE SEQUENCE</scope>
    <source>
        <strain evidence="3">KCTC 32422</strain>
    </source>
</reference>
<dbReference type="AlphaFoldDB" id="A0A918R7W0"/>